<dbReference type="OrthoDB" id="118413at2"/>
<comment type="caution">
    <text evidence="3">The sequence shown here is derived from an EMBL/GenBank/DDBJ whole genome shotgun (WGS) entry which is preliminary data.</text>
</comment>
<sequence>MSNSSQHPPVQMTQVFPGSRELVFRAWTTRAELESWFGPPGYTTTVRELDVRVGGIYRFEMQNPDGGVAYLTGRYVEIQPGEKLVYTWRWEDWTQETEDTLVTLEFHERGESTEIVITHQHFASEAAATGHKFAWERILGESLRKYLEP</sequence>
<organism evidence="3 4">
    <name type="scientific">Tumebacillus flagellatus</name>
    <dbReference type="NCBI Taxonomy" id="1157490"/>
    <lineage>
        <taxon>Bacteria</taxon>
        <taxon>Bacillati</taxon>
        <taxon>Bacillota</taxon>
        <taxon>Bacilli</taxon>
        <taxon>Bacillales</taxon>
        <taxon>Alicyclobacillaceae</taxon>
        <taxon>Tumebacillus</taxon>
    </lineage>
</organism>
<evidence type="ECO:0000256" key="1">
    <source>
        <dbReference type="ARBA" id="ARBA00006817"/>
    </source>
</evidence>
<keyword evidence="4" id="KW-1185">Reference proteome</keyword>
<comment type="similarity">
    <text evidence="1">Belongs to the AHA1 family.</text>
</comment>
<dbReference type="CDD" id="cd07814">
    <property type="entry name" value="SRPBCC_CalC_Aha1-like"/>
    <property type="match status" value="1"/>
</dbReference>
<dbReference type="InterPro" id="IPR013538">
    <property type="entry name" value="ASHA1/2-like_C"/>
</dbReference>
<evidence type="ECO:0000313" key="3">
    <source>
        <dbReference type="EMBL" id="KEO83260.1"/>
    </source>
</evidence>
<name>A0A074LS01_9BACL</name>
<protein>
    <recommendedName>
        <fullName evidence="2">Activator of Hsp90 ATPase homologue 1/2-like C-terminal domain-containing protein</fullName>
    </recommendedName>
</protein>
<dbReference type="eggNOG" id="COG3832">
    <property type="taxonomic scope" value="Bacteria"/>
</dbReference>
<accession>A0A074LS01</accession>
<dbReference type="Pfam" id="PF08327">
    <property type="entry name" value="AHSA1"/>
    <property type="match status" value="1"/>
</dbReference>
<dbReference type="InterPro" id="IPR023393">
    <property type="entry name" value="START-like_dom_sf"/>
</dbReference>
<reference evidence="3 4" key="1">
    <citation type="journal article" date="2013" name="Int. J. Syst. Evol. Microbiol.">
        <title>Tumebacillus flagellatus sp. nov., an alpha-amylase/pullulanase-producing bacterium isolated from cassava wastewater.</title>
        <authorList>
            <person name="Wang Q."/>
            <person name="Xie N."/>
            <person name="Qin Y."/>
            <person name="Shen N."/>
            <person name="Zhu J."/>
            <person name="Mi H."/>
            <person name="Huang R."/>
        </authorList>
    </citation>
    <scope>NUCLEOTIDE SEQUENCE [LARGE SCALE GENOMIC DNA]</scope>
    <source>
        <strain evidence="3 4">GST4</strain>
    </source>
</reference>
<dbReference type="Proteomes" id="UP000027931">
    <property type="component" value="Unassembled WGS sequence"/>
</dbReference>
<evidence type="ECO:0000259" key="2">
    <source>
        <dbReference type="Pfam" id="PF08327"/>
    </source>
</evidence>
<feature type="domain" description="Activator of Hsp90 ATPase homologue 1/2-like C-terminal" evidence="2">
    <location>
        <begin position="19"/>
        <end position="148"/>
    </location>
</feature>
<proteinExistence type="inferred from homology"/>
<dbReference type="Gene3D" id="3.30.530.20">
    <property type="match status" value="1"/>
</dbReference>
<dbReference type="AlphaFoldDB" id="A0A074LS01"/>
<dbReference type="EMBL" id="JMIR01000013">
    <property type="protein sequence ID" value="KEO83260.1"/>
    <property type="molecule type" value="Genomic_DNA"/>
</dbReference>
<dbReference type="STRING" id="1157490.EL26_11255"/>
<gene>
    <name evidence="3" type="ORF">EL26_11255</name>
</gene>
<dbReference type="SUPFAM" id="SSF55961">
    <property type="entry name" value="Bet v1-like"/>
    <property type="match status" value="1"/>
</dbReference>
<dbReference type="RefSeq" id="WP_052036245.1">
    <property type="nucleotide sequence ID" value="NZ_JMIR01000013.1"/>
</dbReference>
<evidence type="ECO:0000313" key="4">
    <source>
        <dbReference type="Proteomes" id="UP000027931"/>
    </source>
</evidence>